<dbReference type="OrthoDB" id="941555at2759"/>
<accession>U4USH9</accession>
<name>U4USH9_DENPD</name>
<dbReference type="Proteomes" id="UP000030742">
    <property type="component" value="Unassembled WGS sequence"/>
</dbReference>
<dbReference type="AlphaFoldDB" id="U4USH9"/>
<evidence type="ECO:0000313" key="2">
    <source>
        <dbReference type="Proteomes" id="UP000030742"/>
    </source>
</evidence>
<gene>
    <name evidence="1" type="ORF">D910_10432</name>
</gene>
<evidence type="ECO:0000313" key="1">
    <source>
        <dbReference type="EMBL" id="ERL93131.1"/>
    </source>
</evidence>
<dbReference type="EMBL" id="KB632345">
    <property type="protein sequence ID" value="ERL93131.1"/>
    <property type="molecule type" value="Genomic_DNA"/>
</dbReference>
<proteinExistence type="predicted"/>
<organism evidence="1 2">
    <name type="scientific">Dendroctonus ponderosae</name>
    <name type="common">Mountain pine beetle</name>
    <dbReference type="NCBI Taxonomy" id="77166"/>
    <lineage>
        <taxon>Eukaryota</taxon>
        <taxon>Metazoa</taxon>
        <taxon>Ecdysozoa</taxon>
        <taxon>Arthropoda</taxon>
        <taxon>Hexapoda</taxon>
        <taxon>Insecta</taxon>
        <taxon>Pterygota</taxon>
        <taxon>Neoptera</taxon>
        <taxon>Endopterygota</taxon>
        <taxon>Coleoptera</taxon>
        <taxon>Polyphaga</taxon>
        <taxon>Cucujiformia</taxon>
        <taxon>Curculionidae</taxon>
        <taxon>Scolytinae</taxon>
        <taxon>Dendroctonus</taxon>
    </lineage>
</organism>
<protein>
    <submittedName>
        <fullName evidence="1">Uncharacterized protein</fullName>
    </submittedName>
</protein>
<sequence>MPTPDCSLSCLAFPLSKFTCSLAFAFCFRDPADVYVVLFHFRNDLLISSIQRCYIPASDSGDVIFRYFKGSFMWAAMIVASAKEAEKFRLEVDICDNSGRNMRIVARALCSPADERKSCFEIKERYISLKENDYEPDDELPLNEWLEKYKDSDYEYDTDKDVPMLWKNKLKPN</sequence>
<reference evidence="1 2" key="1">
    <citation type="journal article" date="2013" name="Genome Biol.">
        <title>Draft genome of the mountain pine beetle, Dendroctonus ponderosae Hopkins, a major forest pest.</title>
        <authorList>
            <person name="Keeling C.I."/>
            <person name="Yuen M.M."/>
            <person name="Liao N.Y."/>
            <person name="Docking T.R."/>
            <person name="Chan S.K."/>
            <person name="Taylor G.A."/>
            <person name="Palmquist D.L."/>
            <person name="Jackman S.D."/>
            <person name="Nguyen A."/>
            <person name="Li M."/>
            <person name="Henderson H."/>
            <person name="Janes J.K."/>
            <person name="Zhao Y."/>
            <person name="Pandoh P."/>
            <person name="Moore R."/>
            <person name="Sperling F.A."/>
            <person name="Huber D.P."/>
            <person name="Birol I."/>
            <person name="Jones S.J."/>
            <person name="Bohlmann J."/>
        </authorList>
    </citation>
    <scope>NUCLEOTIDE SEQUENCE</scope>
</reference>